<dbReference type="InterPro" id="IPR040217">
    <property type="entry name" value="ACR1-12"/>
</dbReference>
<dbReference type="PROSITE" id="PS51671">
    <property type="entry name" value="ACT"/>
    <property type="match status" value="2"/>
</dbReference>
<accession>A0AAF1BAT1</accession>
<evidence type="ECO:0000256" key="2">
    <source>
        <dbReference type="RuleBase" id="RU369043"/>
    </source>
</evidence>
<feature type="compositionally biased region" description="Low complexity" evidence="3">
    <location>
        <begin position="434"/>
        <end position="451"/>
    </location>
</feature>
<evidence type="ECO:0000313" key="5">
    <source>
        <dbReference type="EMBL" id="WOH10207.1"/>
    </source>
</evidence>
<evidence type="ECO:0000313" key="6">
    <source>
        <dbReference type="Proteomes" id="UP000077755"/>
    </source>
</evidence>
<dbReference type="InterPro" id="IPR045865">
    <property type="entry name" value="ACT-like_dom_sf"/>
</dbReference>
<name>A0AAF1BAT1_DAUCS</name>
<dbReference type="GO" id="GO:0016597">
    <property type="term" value="F:amino acid binding"/>
    <property type="evidence" value="ECO:0007669"/>
    <property type="project" value="UniProtKB-UniRule"/>
</dbReference>
<keyword evidence="6" id="KW-1185">Reference proteome</keyword>
<dbReference type="CDD" id="cd04897">
    <property type="entry name" value="ACT_ACR_3"/>
    <property type="match status" value="1"/>
</dbReference>
<evidence type="ECO:0000256" key="3">
    <source>
        <dbReference type="SAM" id="MobiDB-lite"/>
    </source>
</evidence>
<proteinExistence type="predicted"/>
<dbReference type="SUPFAM" id="SSF55021">
    <property type="entry name" value="ACT-like"/>
    <property type="match status" value="4"/>
</dbReference>
<dbReference type="CDD" id="cd04895">
    <property type="entry name" value="ACT_ACR_1"/>
    <property type="match status" value="1"/>
</dbReference>
<dbReference type="InterPro" id="IPR002912">
    <property type="entry name" value="ACT_dom"/>
</dbReference>
<protein>
    <recommendedName>
        <fullName evidence="2">ACT domain-containing protein ACR</fullName>
    </recommendedName>
    <alternativeName>
        <fullName evidence="2">Protein ACT DOMAIN REPEATS</fullName>
    </alternativeName>
</protein>
<evidence type="ECO:0000256" key="1">
    <source>
        <dbReference type="ARBA" id="ARBA00022737"/>
    </source>
</evidence>
<sequence length="481" mass="53637">MEILVRNPFYYPDFEQLYERLHPPRVCIDNDTCQDCTLVKVDSINKNGILLEMVQVLTDLDLVILKGYISSDGGWFMDVFHVTDQLGNKITDEGLIAYIQKAMCARREEIEVQTTIGRDVRPWHVISTDQTAIEITAMDRPGLMSEIAAALVDMECNMSAAVAWTHNSRVACILYVEDGPTCMPIVDFSRMVFIRSHLECVVRAHHCEGERQSVILAFHKPGLTHTERRLHQLMAADIDYYMLFPYSNGTKNGSGSNRDNQGGTQVTICNEKDYSTVTVSSRDRPKLLFDTVCALTDMHCVVFHAAISSHGSTAIQEYYIRHKDGSPLNLDAERNVVTKHLIAAVERRASHGLRLEITARNRVGLLSEVTRVFRENALSLLRAEIGTQGRRAAGTFYVADTSGDDVESDRVEAIRNEIGTDVIKVVTDSFASAPRTSASTSSRTSSSGSSAADEEGSRFSLLHLLQSQFERFSSNLRAIMS</sequence>
<reference evidence="5" key="1">
    <citation type="journal article" date="2016" name="Nat. Genet.">
        <title>A high-quality carrot genome assembly provides new insights into carotenoid accumulation and asterid genome evolution.</title>
        <authorList>
            <person name="Iorizzo M."/>
            <person name="Ellison S."/>
            <person name="Senalik D."/>
            <person name="Zeng P."/>
            <person name="Satapoomin P."/>
            <person name="Huang J."/>
            <person name="Bowman M."/>
            <person name="Iovene M."/>
            <person name="Sanseverino W."/>
            <person name="Cavagnaro P."/>
            <person name="Yildiz M."/>
            <person name="Macko-Podgorni A."/>
            <person name="Moranska E."/>
            <person name="Grzebelus E."/>
            <person name="Grzebelus D."/>
            <person name="Ashrafi H."/>
            <person name="Zheng Z."/>
            <person name="Cheng S."/>
            <person name="Spooner D."/>
            <person name="Van Deynze A."/>
            <person name="Simon P."/>
        </authorList>
    </citation>
    <scope>NUCLEOTIDE SEQUENCE</scope>
    <source>
        <tissue evidence="5">Leaf</tissue>
    </source>
</reference>
<dbReference type="PANTHER" id="PTHR31096:SF7">
    <property type="entry name" value="ACT DOMAIN-CONTAINING PROTEIN ACR1"/>
    <property type="match status" value="1"/>
</dbReference>
<gene>
    <name evidence="5" type="ORF">DCAR_0729672</name>
</gene>
<feature type="region of interest" description="Disordered" evidence="3">
    <location>
        <begin position="434"/>
        <end position="453"/>
    </location>
</feature>
<evidence type="ECO:0000259" key="4">
    <source>
        <dbReference type="PROSITE" id="PS51671"/>
    </source>
</evidence>
<reference evidence="5" key="2">
    <citation type="submission" date="2022-03" db="EMBL/GenBank/DDBJ databases">
        <title>Draft title - Genomic analysis of global carrot germplasm unveils the trajectory of domestication and the origin of high carotenoid orange carrot.</title>
        <authorList>
            <person name="Iorizzo M."/>
            <person name="Ellison S."/>
            <person name="Senalik D."/>
            <person name="Macko-Podgorni A."/>
            <person name="Grzebelus D."/>
            <person name="Bostan H."/>
            <person name="Rolling W."/>
            <person name="Curaba J."/>
            <person name="Simon P."/>
        </authorList>
    </citation>
    <scope>NUCLEOTIDE SEQUENCE</scope>
    <source>
        <tissue evidence="5">Leaf</tissue>
    </source>
</reference>
<dbReference type="Proteomes" id="UP000077755">
    <property type="component" value="Chromosome 7"/>
</dbReference>
<keyword evidence="1 2" id="KW-0677">Repeat</keyword>
<dbReference type="Pfam" id="PF01842">
    <property type="entry name" value="ACT"/>
    <property type="match status" value="1"/>
</dbReference>
<dbReference type="PANTHER" id="PTHR31096">
    <property type="entry name" value="ACT DOMAIN-CONTAINING PROTEIN ACR4-RELATED"/>
    <property type="match status" value="1"/>
</dbReference>
<feature type="domain" description="ACT" evidence="4">
    <location>
        <begin position="38"/>
        <end position="117"/>
    </location>
</feature>
<dbReference type="EMBL" id="CP093349">
    <property type="protein sequence ID" value="WOH10207.1"/>
    <property type="molecule type" value="Genomic_DNA"/>
</dbReference>
<comment type="function">
    <text evidence="2">Binds amino acids.</text>
</comment>
<organism evidence="5 6">
    <name type="scientific">Daucus carota subsp. sativus</name>
    <name type="common">Carrot</name>
    <dbReference type="NCBI Taxonomy" id="79200"/>
    <lineage>
        <taxon>Eukaryota</taxon>
        <taxon>Viridiplantae</taxon>
        <taxon>Streptophyta</taxon>
        <taxon>Embryophyta</taxon>
        <taxon>Tracheophyta</taxon>
        <taxon>Spermatophyta</taxon>
        <taxon>Magnoliopsida</taxon>
        <taxon>eudicotyledons</taxon>
        <taxon>Gunneridae</taxon>
        <taxon>Pentapetalae</taxon>
        <taxon>asterids</taxon>
        <taxon>campanulids</taxon>
        <taxon>Apiales</taxon>
        <taxon>Apiaceae</taxon>
        <taxon>Apioideae</taxon>
        <taxon>Scandiceae</taxon>
        <taxon>Daucinae</taxon>
        <taxon>Daucus</taxon>
        <taxon>Daucus sect. Daucus</taxon>
    </lineage>
</organism>
<feature type="domain" description="ACT" evidence="4">
    <location>
        <begin position="354"/>
        <end position="430"/>
    </location>
</feature>
<dbReference type="Gene3D" id="3.30.70.260">
    <property type="match status" value="2"/>
</dbReference>
<dbReference type="AlphaFoldDB" id="A0AAF1BAT1"/>